<evidence type="ECO:0000256" key="2">
    <source>
        <dbReference type="SAM" id="Phobius"/>
    </source>
</evidence>
<accession>A0A430FLK7</accession>
<feature type="compositionally biased region" description="Basic and acidic residues" evidence="1">
    <location>
        <begin position="455"/>
        <end position="468"/>
    </location>
</feature>
<feature type="transmembrane region" description="Helical" evidence="2">
    <location>
        <begin position="12"/>
        <end position="37"/>
    </location>
</feature>
<proteinExistence type="predicted"/>
<feature type="transmembrane region" description="Helical" evidence="2">
    <location>
        <begin position="71"/>
        <end position="91"/>
    </location>
</feature>
<protein>
    <submittedName>
        <fullName evidence="3">Uncharacterized protein</fullName>
    </submittedName>
</protein>
<keyword evidence="2" id="KW-0472">Membrane</keyword>
<feature type="compositionally biased region" description="Polar residues" evidence="1">
    <location>
        <begin position="469"/>
        <end position="478"/>
    </location>
</feature>
<dbReference type="InterPro" id="IPR045931">
    <property type="entry name" value="DUF6350"/>
</dbReference>
<feature type="transmembrane region" description="Helical" evidence="2">
    <location>
        <begin position="386"/>
        <end position="405"/>
    </location>
</feature>
<dbReference type="AlphaFoldDB" id="A0A430FLK7"/>
<evidence type="ECO:0000313" key="4">
    <source>
        <dbReference type="Proteomes" id="UP000287533"/>
    </source>
</evidence>
<dbReference type="Pfam" id="PF19877">
    <property type="entry name" value="DUF6350"/>
    <property type="match status" value="1"/>
</dbReference>
<dbReference type="RefSeq" id="WP_125979091.1">
    <property type="nucleotide sequence ID" value="NZ_QXGL01000001.1"/>
</dbReference>
<name>A0A430FLK7_9BIFI</name>
<feature type="transmembrane region" description="Helical" evidence="2">
    <location>
        <begin position="286"/>
        <end position="305"/>
    </location>
</feature>
<feature type="region of interest" description="Disordered" evidence="1">
    <location>
        <begin position="415"/>
        <end position="478"/>
    </location>
</feature>
<evidence type="ECO:0000313" key="3">
    <source>
        <dbReference type="EMBL" id="RSX53774.1"/>
    </source>
</evidence>
<organism evidence="3 4">
    <name type="scientific">Bifidobacterium goeldii</name>
    <dbReference type="NCBI Taxonomy" id="2306975"/>
    <lineage>
        <taxon>Bacteria</taxon>
        <taxon>Bacillati</taxon>
        <taxon>Actinomycetota</taxon>
        <taxon>Actinomycetes</taxon>
        <taxon>Bifidobacteriales</taxon>
        <taxon>Bifidobacteriaceae</taxon>
        <taxon>Bifidobacterium</taxon>
    </lineage>
</organism>
<feature type="transmembrane region" description="Helical" evidence="2">
    <location>
        <begin position="221"/>
        <end position="243"/>
    </location>
</feature>
<feature type="compositionally biased region" description="Basic and acidic residues" evidence="1">
    <location>
        <begin position="419"/>
        <end position="433"/>
    </location>
</feature>
<feature type="transmembrane region" description="Helical" evidence="2">
    <location>
        <begin position="176"/>
        <end position="201"/>
    </location>
</feature>
<sequence>MMAKLRAWIKGPIVAVATMAIYAIALGCFLALMLLVISMEEGGDNLSVATVPLTQAVVLLSQGVGFTTDSLSLSITPLLLTFLLIALVASLARRISTDARSYVSGLVTWIVLTLLLTRGLTVGLMDNTAIIGLKSAVLFTLGFAIAALPGSPLLASLRGFIHAHVSQDVRRTVRIGVMLALIIMAVFVLAGIITVIVWIVSGHAAMSKLFDFNGMETGSRILTTIASLAWLPNLCIWAISWLFGAGFAIGDLAEFTLWIGQSRSLPAVPAFGLFPQPVSSDVVRLILVMIPLATGLIAGLAAILLKSGFHITLGSAADPVDRRALIVELAYPVGGFCLTSVIVSLSSSLMFIISNGSLGSERLKNVGVDVIRSTQVCARPSATGLFAAWLIMLVGVAFVFGIRWISRRIRAAKGVGDQKSQHSSDHDDADNRNKPRLVGGSSNVIDETKTTTTEETTKEEHDDQHESTDTTGSGVSLS</sequence>
<gene>
    <name evidence="3" type="ORF">D2E25_0080</name>
</gene>
<comment type="caution">
    <text evidence="3">The sequence shown here is derived from an EMBL/GenBank/DDBJ whole genome shotgun (WGS) entry which is preliminary data.</text>
</comment>
<keyword evidence="4" id="KW-1185">Reference proteome</keyword>
<feature type="transmembrane region" description="Helical" evidence="2">
    <location>
        <begin position="325"/>
        <end position="353"/>
    </location>
</feature>
<keyword evidence="2" id="KW-1133">Transmembrane helix</keyword>
<dbReference type="EMBL" id="QXGL01000001">
    <property type="protein sequence ID" value="RSX53774.1"/>
    <property type="molecule type" value="Genomic_DNA"/>
</dbReference>
<dbReference type="OrthoDB" id="3742900at2"/>
<dbReference type="PROSITE" id="PS51257">
    <property type="entry name" value="PROKAR_LIPOPROTEIN"/>
    <property type="match status" value="1"/>
</dbReference>
<dbReference type="Proteomes" id="UP000287533">
    <property type="component" value="Unassembled WGS sequence"/>
</dbReference>
<feature type="transmembrane region" description="Helical" evidence="2">
    <location>
        <begin position="103"/>
        <end position="124"/>
    </location>
</feature>
<feature type="transmembrane region" description="Helical" evidence="2">
    <location>
        <begin position="136"/>
        <end position="155"/>
    </location>
</feature>
<evidence type="ECO:0000256" key="1">
    <source>
        <dbReference type="SAM" id="MobiDB-lite"/>
    </source>
</evidence>
<keyword evidence="2" id="KW-0812">Transmembrane</keyword>
<reference evidence="3 4" key="1">
    <citation type="submission" date="2018-09" db="EMBL/GenBank/DDBJ databases">
        <title>Characterization of the phylogenetic diversity of five novel species belonging to the genus Bifidobacterium.</title>
        <authorList>
            <person name="Lugli G.A."/>
            <person name="Duranti S."/>
            <person name="Milani C."/>
        </authorList>
    </citation>
    <scope>NUCLEOTIDE SEQUENCE [LARGE SCALE GENOMIC DNA]</scope>
    <source>
        <strain evidence="3 4">2034B</strain>
    </source>
</reference>